<evidence type="ECO:0000313" key="3">
    <source>
        <dbReference type="EMBL" id="PIC48352.1"/>
    </source>
</evidence>
<protein>
    <recommendedName>
        <fullName evidence="2">DUF7809 domain-containing protein</fullName>
    </recommendedName>
</protein>
<dbReference type="InterPro" id="IPR056711">
    <property type="entry name" value="DUF7809"/>
</dbReference>
<name>A0A2G5V9D2_9PELO</name>
<dbReference type="AlphaFoldDB" id="A0A2G5V9D2"/>
<comment type="caution">
    <text evidence="3">The sequence shown here is derived from an EMBL/GenBank/DDBJ whole genome shotgun (WGS) entry which is preliminary data.</text>
</comment>
<gene>
    <name evidence="3" type="primary">Cnig_chr_II.g7357</name>
    <name evidence="3" type="ORF">B9Z55_007357</name>
</gene>
<dbReference type="PANTHER" id="PTHR21447:SF11">
    <property type="entry name" value="RING-TYPE DOMAIN-CONTAINING PROTEIN"/>
    <property type="match status" value="1"/>
</dbReference>
<evidence type="ECO:0000313" key="4">
    <source>
        <dbReference type="Proteomes" id="UP000230233"/>
    </source>
</evidence>
<dbReference type="Pfam" id="PF25100">
    <property type="entry name" value="DUF7809"/>
    <property type="match status" value="1"/>
</dbReference>
<evidence type="ECO:0000256" key="1">
    <source>
        <dbReference type="SAM" id="MobiDB-lite"/>
    </source>
</evidence>
<proteinExistence type="predicted"/>
<accession>A0A2G5V9D2</accession>
<dbReference type="EMBL" id="PDUG01000002">
    <property type="protein sequence ID" value="PIC48352.1"/>
    <property type="molecule type" value="Genomic_DNA"/>
</dbReference>
<dbReference type="Proteomes" id="UP000230233">
    <property type="component" value="Chromosome II"/>
</dbReference>
<evidence type="ECO:0000259" key="2">
    <source>
        <dbReference type="Pfam" id="PF25100"/>
    </source>
</evidence>
<feature type="compositionally biased region" description="Low complexity" evidence="1">
    <location>
        <begin position="479"/>
        <end position="498"/>
    </location>
</feature>
<feature type="region of interest" description="Disordered" evidence="1">
    <location>
        <begin position="446"/>
        <end position="498"/>
    </location>
</feature>
<dbReference type="PANTHER" id="PTHR21447">
    <property type="entry name" value="RING-TYPE DOMAIN-CONTAINING PROTEIN-RELATED"/>
    <property type="match status" value="1"/>
</dbReference>
<dbReference type="STRING" id="1611254.A0A2G5V9D2"/>
<organism evidence="3 4">
    <name type="scientific">Caenorhabditis nigoni</name>
    <dbReference type="NCBI Taxonomy" id="1611254"/>
    <lineage>
        <taxon>Eukaryota</taxon>
        <taxon>Metazoa</taxon>
        <taxon>Ecdysozoa</taxon>
        <taxon>Nematoda</taxon>
        <taxon>Chromadorea</taxon>
        <taxon>Rhabditida</taxon>
        <taxon>Rhabditina</taxon>
        <taxon>Rhabditomorpha</taxon>
        <taxon>Rhabditoidea</taxon>
        <taxon>Rhabditidae</taxon>
        <taxon>Peloderinae</taxon>
        <taxon>Caenorhabditis</taxon>
    </lineage>
</organism>
<feature type="compositionally biased region" description="Basic and acidic residues" evidence="1">
    <location>
        <begin position="462"/>
        <end position="473"/>
    </location>
</feature>
<sequence>MLKNRVALIMLSYYFKQEEKKLEDTCEFVEFDKKAFGMLDIELNQLLADMRKSIRIEAMGLTAAKMLKKFQKLLPLPMSEKEMEALMGVLKHLFSLAQCTQKDAENVSRLMYTYCATLIPGLQKIVKSRPQWFLPKSKSHSKSLPIVRVMVDDNAEFVIARELNEAVNVYQKVVCASPEAGYVDVMEMNVALKIWETYGRTLDDIEFIVVPIIRTKHCFTPIPNGAGLWCKPSADVLIELLKELFFGSNVFQAPSKKTSETLMYLFDAMSTLMKPDMEEIYLLDNRMIDHIDLLFAQKIQRNNAPKTIRDVGSKGFTAEDVRQELKLLKVDSFFPDVCQHADVVFEKIQKAKRLRTCDMYDAVENCMQLSFFKLLPDFAKFLHCQKACHRVYGLKCDQCDQEKKNPKVQKHYMTFWAQKEDGSRGDKVIKMEILNDKGTEIIVQNIPEPAEAKEEEQDENKDETIQKLTDKMRAVTVVTKSGSSPMKPSSGASTSSEK</sequence>
<dbReference type="GO" id="GO:0045087">
    <property type="term" value="P:innate immune response"/>
    <property type="evidence" value="ECO:0007669"/>
    <property type="project" value="TreeGrafter"/>
</dbReference>
<dbReference type="OrthoDB" id="5874481at2759"/>
<reference evidence="4" key="1">
    <citation type="submission" date="2017-10" db="EMBL/GenBank/DDBJ databases">
        <title>Rapid genome shrinkage in a self-fertile nematode reveals novel sperm competition proteins.</title>
        <authorList>
            <person name="Yin D."/>
            <person name="Schwarz E.M."/>
            <person name="Thomas C.G."/>
            <person name="Felde R.L."/>
            <person name="Korf I.F."/>
            <person name="Cutter A.D."/>
            <person name="Schartner C.M."/>
            <person name="Ralston E.J."/>
            <person name="Meyer B.J."/>
            <person name="Haag E.S."/>
        </authorList>
    </citation>
    <scope>NUCLEOTIDE SEQUENCE [LARGE SCALE GENOMIC DNA]</scope>
    <source>
        <strain evidence="4">JU1422</strain>
    </source>
</reference>
<feature type="domain" description="DUF7809" evidence="2">
    <location>
        <begin position="3"/>
        <end position="136"/>
    </location>
</feature>
<dbReference type="GO" id="GO:0045121">
    <property type="term" value="C:membrane raft"/>
    <property type="evidence" value="ECO:0007669"/>
    <property type="project" value="TreeGrafter"/>
</dbReference>
<keyword evidence="4" id="KW-1185">Reference proteome</keyword>